<evidence type="ECO:0000259" key="3">
    <source>
        <dbReference type="PROSITE" id="PS50157"/>
    </source>
</evidence>
<organism evidence="4 5">
    <name type="scientific">Fibroporia radiculosa</name>
    <dbReference type="NCBI Taxonomy" id="599839"/>
    <lineage>
        <taxon>Eukaryota</taxon>
        <taxon>Fungi</taxon>
        <taxon>Dikarya</taxon>
        <taxon>Basidiomycota</taxon>
        <taxon>Agaricomycotina</taxon>
        <taxon>Agaricomycetes</taxon>
        <taxon>Polyporales</taxon>
        <taxon>Fibroporiaceae</taxon>
        <taxon>Fibroporia</taxon>
    </lineage>
</organism>
<feature type="compositionally biased region" description="Acidic residues" evidence="2">
    <location>
        <begin position="432"/>
        <end position="445"/>
    </location>
</feature>
<dbReference type="EMBL" id="HE797088">
    <property type="protein sequence ID" value="CCM02684.1"/>
    <property type="molecule type" value="Genomic_DNA"/>
</dbReference>
<feature type="region of interest" description="Disordered" evidence="2">
    <location>
        <begin position="406"/>
        <end position="445"/>
    </location>
</feature>
<protein>
    <recommendedName>
        <fullName evidence="3">C2H2-type domain-containing protein</fullName>
    </recommendedName>
</protein>
<dbReference type="HOGENOM" id="CLU_043182_0_0_1"/>
<keyword evidence="1" id="KW-0862">Zinc</keyword>
<feature type="compositionally biased region" description="Polar residues" evidence="2">
    <location>
        <begin position="328"/>
        <end position="338"/>
    </location>
</feature>
<keyword evidence="5" id="KW-1185">Reference proteome</keyword>
<sequence length="487" mass="50458">MSQVEASASSVAVDGLLSLSLAAASAAPILMKRDSAQEDLPTVDGSNGPSSSTSGGGSTGVGSKVHASHKYRRPSSAGQARRRLSEAREAASRPSPVTISAAAAALTSLAKLSLSGTPPPQTSTTLVSASGVMDSTTNSTKQEATETDPVGSELVVTGISVTNSKTGAGKKRGSIFKCESCSKVYRHPSCLIKHRWEHSPHWREASKFLLSKHQQVQMLEAAAILSHITPSATGGSSLPEDRSLWPSYLSGGLLPPPSQANTLSIRTAAIKPSMSTFSLEQPAPFPSSSSVPAPSVLVARSGPRMHDYAVPAVGGVTELRPGVLAVPNTGTSSHTPPVTDNGADTPAPQRSVPVPMPGAGANTHHHARDGGYSLVSAPSDAWSSPVSVGFASSSFRSSGASAIERSYSDGAGGWSLPRSSVRSSSRSRSGSEESEYVDVDGDGEDYNVAGRYGFSARSRKSEGVRSVNGGPEKIEEEWDGMEMEMEM</sequence>
<feature type="domain" description="C2H2-type" evidence="3">
    <location>
        <begin position="176"/>
        <end position="199"/>
    </location>
</feature>
<proteinExistence type="predicted"/>
<dbReference type="GO" id="GO:0008270">
    <property type="term" value="F:zinc ion binding"/>
    <property type="evidence" value="ECO:0007669"/>
    <property type="project" value="UniProtKB-KW"/>
</dbReference>
<dbReference type="AlphaFoldDB" id="J4H355"/>
<dbReference type="PROSITE" id="PS00028">
    <property type="entry name" value="ZINC_FINGER_C2H2_1"/>
    <property type="match status" value="1"/>
</dbReference>
<evidence type="ECO:0000256" key="2">
    <source>
        <dbReference type="SAM" id="MobiDB-lite"/>
    </source>
</evidence>
<dbReference type="OrthoDB" id="2152896at2759"/>
<dbReference type="Proteomes" id="UP000006352">
    <property type="component" value="Unassembled WGS sequence"/>
</dbReference>
<feature type="region of interest" description="Disordered" evidence="2">
    <location>
        <begin position="35"/>
        <end position="97"/>
    </location>
</feature>
<name>J4H355_9APHY</name>
<keyword evidence="1" id="KW-0479">Metal-binding</keyword>
<feature type="region of interest" description="Disordered" evidence="2">
    <location>
        <begin position="457"/>
        <end position="487"/>
    </location>
</feature>
<feature type="compositionally biased region" description="Low complexity" evidence="2">
    <location>
        <begin position="418"/>
        <end position="428"/>
    </location>
</feature>
<dbReference type="PROSITE" id="PS50157">
    <property type="entry name" value="ZINC_FINGER_C2H2_2"/>
    <property type="match status" value="1"/>
</dbReference>
<dbReference type="GeneID" id="24097595"/>
<keyword evidence="1" id="KW-0863">Zinc-finger</keyword>
<feature type="region of interest" description="Disordered" evidence="2">
    <location>
        <begin position="113"/>
        <end position="150"/>
    </location>
</feature>
<gene>
    <name evidence="4" type="ORF">FIBRA_04790</name>
</gene>
<feature type="compositionally biased region" description="Polar residues" evidence="2">
    <location>
        <begin position="122"/>
        <end position="142"/>
    </location>
</feature>
<evidence type="ECO:0000313" key="4">
    <source>
        <dbReference type="EMBL" id="CCM02684.1"/>
    </source>
</evidence>
<feature type="compositionally biased region" description="Acidic residues" evidence="2">
    <location>
        <begin position="474"/>
        <end position="487"/>
    </location>
</feature>
<feature type="region of interest" description="Disordered" evidence="2">
    <location>
        <begin position="327"/>
        <end position="353"/>
    </location>
</feature>
<dbReference type="RefSeq" id="XP_012181967.1">
    <property type="nucleotide sequence ID" value="XM_012326577.1"/>
</dbReference>
<evidence type="ECO:0000256" key="1">
    <source>
        <dbReference type="PROSITE-ProRule" id="PRU00042"/>
    </source>
</evidence>
<reference evidence="4 5" key="1">
    <citation type="journal article" date="2012" name="Appl. Environ. Microbiol.">
        <title>Short-read sequencing for genomic analysis of the brown rot fungus Fibroporia radiculosa.</title>
        <authorList>
            <person name="Tang J.D."/>
            <person name="Perkins A.D."/>
            <person name="Sonstegard T.S."/>
            <person name="Schroeder S.G."/>
            <person name="Burgess S.C."/>
            <person name="Diehl S.V."/>
        </authorList>
    </citation>
    <scope>NUCLEOTIDE SEQUENCE [LARGE SCALE GENOMIC DNA]</scope>
    <source>
        <strain evidence="4 5">TFFH 294</strain>
    </source>
</reference>
<dbReference type="InParanoid" id="J4H355"/>
<evidence type="ECO:0000313" key="5">
    <source>
        <dbReference type="Proteomes" id="UP000006352"/>
    </source>
</evidence>
<accession>J4H355</accession>
<dbReference type="InterPro" id="IPR013087">
    <property type="entry name" value="Znf_C2H2_type"/>
</dbReference>